<evidence type="ECO:0000256" key="13">
    <source>
        <dbReference type="PIRSR" id="PIRSR602401-1"/>
    </source>
</evidence>
<dbReference type="InterPro" id="IPR036396">
    <property type="entry name" value="Cyt_P450_sf"/>
</dbReference>
<keyword evidence="8" id="KW-1133">Transmembrane helix</keyword>
<keyword evidence="15" id="KW-1185">Reference proteome</keyword>
<evidence type="ECO:0000256" key="11">
    <source>
        <dbReference type="ARBA" id="ARBA00023033"/>
    </source>
</evidence>
<dbReference type="PRINTS" id="PR00385">
    <property type="entry name" value="P450"/>
</dbReference>
<accession>A0A8H4R3G6</accession>
<dbReference type="InterPro" id="IPR017972">
    <property type="entry name" value="Cyt_P450_CS"/>
</dbReference>
<evidence type="ECO:0000256" key="5">
    <source>
        <dbReference type="ARBA" id="ARBA00022617"/>
    </source>
</evidence>
<feature type="binding site" description="axial binding residue" evidence="13">
    <location>
        <position position="450"/>
    </location>
    <ligand>
        <name>heme</name>
        <dbReference type="ChEBI" id="CHEBI:30413"/>
    </ligand>
    <ligandPart>
        <name>Fe</name>
        <dbReference type="ChEBI" id="CHEBI:18248"/>
    </ligandPart>
</feature>
<dbReference type="EMBL" id="JAACJL010000006">
    <property type="protein sequence ID" value="KAF4621624.1"/>
    <property type="molecule type" value="Genomic_DNA"/>
</dbReference>
<evidence type="ECO:0000256" key="6">
    <source>
        <dbReference type="ARBA" id="ARBA00022692"/>
    </source>
</evidence>
<dbReference type="Pfam" id="PF00067">
    <property type="entry name" value="p450"/>
    <property type="match status" value="1"/>
</dbReference>
<keyword evidence="9" id="KW-0560">Oxidoreductase</keyword>
<comment type="subcellular location">
    <subcellularLocation>
        <location evidence="2">Membrane</location>
    </subcellularLocation>
</comment>
<keyword evidence="12" id="KW-0472">Membrane</keyword>
<evidence type="ECO:0008006" key="16">
    <source>
        <dbReference type="Google" id="ProtNLM"/>
    </source>
</evidence>
<dbReference type="PANTHER" id="PTHR24305">
    <property type="entry name" value="CYTOCHROME P450"/>
    <property type="match status" value="1"/>
</dbReference>
<evidence type="ECO:0000313" key="15">
    <source>
        <dbReference type="Proteomes" id="UP000521872"/>
    </source>
</evidence>
<comment type="caution">
    <text evidence="14">The sequence shown here is derived from an EMBL/GenBank/DDBJ whole genome shotgun (WGS) entry which is preliminary data.</text>
</comment>
<evidence type="ECO:0000256" key="2">
    <source>
        <dbReference type="ARBA" id="ARBA00004370"/>
    </source>
</evidence>
<dbReference type="PRINTS" id="PR00463">
    <property type="entry name" value="EP450I"/>
</dbReference>
<keyword evidence="6" id="KW-0812">Transmembrane</keyword>
<reference evidence="14 15" key="1">
    <citation type="submission" date="2019-12" db="EMBL/GenBank/DDBJ databases">
        <authorList>
            <person name="Floudas D."/>
            <person name="Bentzer J."/>
            <person name="Ahren D."/>
            <person name="Johansson T."/>
            <person name="Persson P."/>
            <person name="Tunlid A."/>
        </authorList>
    </citation>
    <scope>NUCLEOTIDE SEQUENCE [LARGE SCALE GENOMIC DNA]</scope>
    <source>
        <strain evidence="14 15">CBS 102.39</strain>
    </source>
</reference>
<keyword evidence="11" id="KW-0503">Monooxygenase</keyword>
<dbReference type="GO" id="GO:0004497">
    <property type="term" value="F:monooxygenase activity"/>
    <property type="evidence" value="ECO:0007669"/>
    <property type="project" value="UniProtKB-KW"/>
</dbReference>
<dbReference type="GO" id="GO:0005506">
    <property type="term" value="F:iron ion binding"/>
    <property type="evidence" value="ECO:0007669"/>
    <property type="project" value="InterPro"/>
</dbReference>
<dbReference type="GO" id="GO:0016705">
    <property type="term" value="F:oxidoreductase activity, acting on paired donors, with incorporation or reduction of molecular oxygen"/>
    <property type="evidence" value="ECO:0007669"/>
    <property type="project" value="InterPro"/>
</dbReference>
<dbReference type="PROSITE" id="PS00086">
    <property type="entry name" value="CYTOCHROME_P450"/>
    <property type="match status" value="1"/>
</dbReference>
<organism evidence="14 15">
    <name type="scientific">Agrocybe pediades</name>
    <dbReference type="NCBI Taxonomy" id="84607"/>
    <lineage>
        <taxon>Eukaryota</taxon>
        <taxon>Fungi</taxon>
        <taxon>Dikarya</taxon>
        <taxon>Basidiomycota</taxon>
        <taxon>Agaricomycotina</taxon>
        <taxon>Agaricomycetes</taxon>
        <taxon>Agaricomycetidae</taxon>
        <taxon>Agaricales</taxon>
        <taxon>Agaricineae</taxon>
        <taxon>Strophariaceae</taxon>
        <taxon>Agrocybe</taxon>
    </lineage>
</organism>
<keyword evidence="5 13" id="KW-0349">Heme</keyword>
<gene>
    <name evidence="14" type="ORF">D9613_012588</name>
</gene>
<evidence type="ECO:0000256" key="10">
    <source>
        <dbReference type="ARBA" id="ARBA00023004"/>
    </source>
</evidence>
<keyword evidence="10 13" id="KW-0408">Iron</keyword>
<evidence type="ECO:0000256" key="3">
    <source>
        <dbReference type="ARBA" id="ARBA00004721"/>
    </source>
</evidence>
<comment type="similarity">
    <text evidence="4">Belongs to the cytochrome P450 family.</text>
</comment>
<dbReference type="Proteomes" id="UP000521872">
    <property type="component" value="Unassembled WGS sequence"/>
</dbReference>
<sequence>MNNIYLLILSFAGIYVVRKALEYWRTLRSVQNFPGVRSLVSPRSALGLVMPKIKGINQGRRFLFENKYRIFEKIGIDVYYSITALPEPKALLIMADPALIKEVTHSRARFPKPAHMYRAISFYGTNIVASEGEEWKKYRKISAPAFSDRNNKLVWEETVKIVNGLFSEVWAGRDVIDVDHCVDLTLPIALFVIGAAGFGRGISWKEDAVIPPGHTMTFKEALHLVTTDFLVKVLVPPWAMSLTARLRKAELAFEELRKYMIEMIRERENADKIERDDLFSSLLAANRYIDSVALTDTELTGNIYVFLVAGHETTAHTLCFTFALLALYQDEQEKLFEHIKSVLKGRTPTYEDMPALTYAMAVYNETLRMFPPVVSIPKISAEDTSLMATNVNGEKIPVPIPKGTNIALNTAGLHYNSRYWKDPHSFKPERFLGDWNRDAFLPFSGGARACLGRKFFETEGIAILTMIISQYKITVKEEPQFSGETFEDRKARILSAKAGLTLTNFLKYSFVKHLSLYRSDIGEPVSEDMFETAPGRTICGEVVQLESLLHHQNPDGEVLRLLDHTKSQSTPPRTVLSRLKKFDFSVVPSKKMLDGIEDFPVLARNSLEELTLDILRGEYASKPIPLDQLPALRELTLRTRRNVEMEGGFSAITSLLHLEQSAATLITMRLTFTVFLRGSTNCKDLLREKLEQLQCSVADNFFANSHFGGLHLLFLTVLIQSNNYKKDEKEEYASIIRAQFPSIASRINMKFVVVARPWSILNLAEDY</sequence>
<evidence type="ECO:0000256" key="7">
    <source>
        <dbReference type="ARBA" id="ARBA00022723"/>
    </source>
</evidence>
<dbReference type="GO" id="GO:0020037">
    <property type="term" value="F:heme binding"/>
    <property type="evidence" value="ECO:0007669"/>
    <property type="project" value="InterPro"/>
</dbReference>
<dbReference type="PANTHER" id="PTHR24305:SF166">
    <property type="entry name" value="CYTOCHROME P450 12A4, MITOCHONDRIAL-RELATED"/>
    <property type="match status" value="1"/>
</dbReference>
<evidence type="ECO:0000256" key="8">
    <source>
        <dbReference type="ARBA" id="ARBA00022989"/>
    </source>
</evidence>
<name>A0A8H4R3G6_9AGAR</name>
<comment type="cofactor">
    <cofactor evidence="1 13">
        <name>heme</name>
        <dbReference type="ChEBI" id="CHEBI:30413"/>
    </cofactor>
</comment>
<proteinExistence type="inferred from homology"/>
<evidence type="ECO:0000256" key="4">
    <source>
        <dbReference type="ARBA" id="ARBA00010617"/>
    </source>
</evidence>
<dbReference type="InterPro" id="IPR001128">
    <property type="entry name" value="Cyt_P450"/>
</dbReference>
<comment type="pathway">
    <text evidence="3">Secondary metabolite biosynthesis; terpenoid biosynthesis.</text>
</comment>
<dbReference type="AlphaFoldDB" id="A0A8H4R3G6"/>
<dbReference type="InterPro" id="IPR050121">
    <property type="entry name" value="Cytochrome_P450_monoxygenase"/>
</dbReference>
<keyword evidence="7 13" id="KW-0479">Metal-binding</keyword>
<dbReference type="Gene3D" id="1.10.630.10">
    <property type="entry name" value="Cytochrome P450"/>
    <property type="match status" value="1"/>
</dbReference>
<dbReference type="GO" id="GO:0016020">
    <property type="term" value="C:membrane"/>
    <property type="evidence" value="ECO:0007669"/>
    <property type="project" value="UniProtKB-SubCell"/>
</dbReference>
<evidence type="ECO:0000256" key="1">
    <source>
        <dbReference type="ARBA" id="ARBA00001971"/>
    </source>
</evidence>
<evidence type="ECO:0000256" key="12">
    <source>
        <dbReference type="ARBA" id="ARBA00023136"/>
    </source>
</evidence>
<evidence type="ECO:0000313" key="14">
    <source>
        <dbReference type="EMBL" id="KAF4621624.1"/>
    </source>
</evidence>
<dbReference type="InterPro" id="IPR002401">
    <property type="entry name" value="Cyt_P450_E_grp-I"/>
</dbReference>
<protein>
    <recommendedName>
        <fullName evidence="16">Cytochrome P450</fullName>
    </recommendedName>
</protein>
<evidence type="ECO:0000256" key="9">
    <source>
        <dbReference type="ARBA" id="ARBA00023002"/>
    </source>
</evidence>
<dbReference type="SUPFAM" id="SSF48264">
    <property type="entry name" value="Cytochrome P450"/>
    <property type="match status" value="1"/>
</dbReference>